<accession>A0A964T2Z3</accession>
<evidence type="ECO:0000256" key="2">
    <source>
        <dbReference type="ARBA" id="ARBA00022679"/>
    </source>
</evidence>
<dbReference type="Pfam" id="PF00294">
    <property type="entry name" value="PfkB"/>
    <property type="match status" value="1"/>
</dbReference>
<organism evidence="5 6">
    <name type="scientific">Propylenella binzhouense</name>
    <dbReference type="NCBI Taxonomy" id="2555902"/>
    <lineage>
        <taxon>Bacteria</taxon>
        <taxon>Pseudomonadati</taxon>
        <taxon>Pseudomonadota</taxon>
        <taxon>Alphaproteobacteria</taxon>
        <taxon>Hyphomicrobiales</taxon>
        <taxon>Propylenellaceae</taxon>
        <taxon>Propylenella</taxon>
    </lineage>
</organism>
<keyword evidence="2" id="KW-0808">Transferase</keyword>
<dbReference type="PANTHER" id="PTHR43320">
    <property type="entry name" value="SUGAR KINASE"/>
    <property type="match status" value="1"/>
</dbReference>
<dbReference type="CDD" id="cd01168">
    <property type="entry name" value="adenosine_kinase"/>
    <property type="match status" value="1"/>
</dbReference>
<dbReference type="SUPFAM" id="SSF53613">
    <property type="entry name" value="Ribokinase-like"/>
    <property type="match status" value="1"/>
</dbReference>
<proteinExistence type="inferred from homology"/>
<dbReference type="OrthoDB" id="9813569at2"/>
<feature type="domain" description="Carbohydrate kinase PfkB" evidence="4">
    <location>
        <begin position="51"/>
        <end position="318"/>
    </location>
</feature>
<evidence type="ECO:0000313" key="5">
    <source>
        <dbReference type="EMBL" id="MYZ47513.1"/>
    </source>
</evidence>
<sequence length="333" mass="35257">MSQTKFDVLTIGNAIVDVLAHAEEDFLVREGLVKGSMRLIDTEEAERLYGHMGPAHMISGGCAGNTAAGVASFGGRAAFIGKVADDDLGRFYRHDMNALGIHFPTADLVGGAPTARSMILITPDSERTMNTHLGACQELTPADIDRATVEAAEITYLEGYLWDPPKAKEAFREASRIAHAAGRRVAITLSDSFCVSRYREEFLQLMRGGAVDIVFANNHEALALYETSDFETAVGLLRKDVPLAVVTLGAAGSMVLAGEEEVRVPAAPVERIADLTGAGDLFASGFLYGLARNMAYAECGMLGSLAAAEIISHVGARPETSLSRVAAQGGLPA</sequence>
<comment type="caution">
    <text evidence="5">The sequence shown here is derived from an EMBL/GenBank/DDBJ whole genome shotgun (WGS) entry which is preliminary data.</text>
</comment>
<name>A0A964T2Z3_9HYPH</name>
<dbReference type="AlphaFoldDB" id="A0A964T2Z3"/>
<dbReference type="Proteomes" id="UP000773614">
    <property type="component" value="Unassembled WGS sequence"/>
</dbReference>
<dbReference type="InterPro" id="IPR029056">
    <property type="entry name" value="Ribokinase-like"/>
</dbReference>
<evidence type="ECO:0000256" key="1">
    <source>
        <dbReference type="ARBA" id="ARBA00010688"/>
    </source>
</evidence>
<evidence type="ECO:0000259" key="4">
    <source>
        <dbReference type="Pfam" id="PF00294"/>
    </source>
</evidence>
<dbReference type="EMBL" id="SPKJ01000016">
    <property type="protein sequence ID" value="MYZ47513.1"/>
    <property type="molecule type" value="Genomic_DNA"/>
</dbReference>
<reference evidence="5" key="1">
    <citation type="submission" date="2019-03" db="EMBL/GenBank/DDBJ databases">
        <title>Afifella sp. nov., isolated from activated sludge.</title>
        <authorList>
            <person name="Li Q."/>
            <person name="Liu Y."/>
        </authorList>
    </citation>
    <scope>NUCLEOTIDE SEQUENCE</scope>
    <source>
        <strain evidence="5">L72</strain>
    </source>
</reference>
<evidence type="ECO:0000256" key="3">
    <source>
        <dbReference type="ARBA" id="ARBA00022777"/>
    </source>
</evidence>
<protein>
    <submittedName>
        <fullName evidence="5">Adenosine kinase</fullName>
    </submittedName>
</protein>
<dbReference type="Gene3D" id="3.40.1190.20">
    <property type="match status" value="1"/>
</dbReference>
<dbReference type="RefSeq" id="WP_161139862.1">
    <property type="nucleotide sequence ID" value="NZ_SPKJ01000016.1"/>
</dbReference>
<dbReference type="InterPro" id="IPR052700">
    <property type="entry name" value="Carb_kinase_PfkB-like"/>
</dbReference>
<keyword evidence="3 5" id="KW-0418">Kinase</keyword>
<dbReference type="GO" id="GO:0016301">
    <property type="term" value="F:kinase activity"/>
    <property type="evidence" value="ECO:0007669"/>
    <property type="project" value="UniProtKB-KW"/>
</dbReference>
<evidence type="ECO:0000313" key="6">
    <source>
        <dbReference type="Proteomes" id="UP000773614"/>
    </source>
</evidence>
<dbReference type="InterPro" id="IPR011611">
    <property type="entry name" value="PfkB_dom"/>
</dbReference>
<comment type="similarity">
    <text evidence="1">Belongs to the carbohydrate kinase PfkB family.</text>
</comment>
<dbReference type="PANTHER" id="PTHR43320:SF3">
    <property type="entry name" value="CARBOHYDRATE KINASE PFKB DOMAIN-CONTAINING PROTEIN"/>
    <property type="match status" value="1"/>
</dbReference>
<gene>
    <name evidence="5" type="ORF">E4O86_07285</name>
</gene>
<keyword evidence="6" id="KW-1185">Reference proteome</keyword>